<keyword evidence="3" id="KW-1185">Reference proteome</keyword>
<comment type="caution">
    <text evidence="2">The sequence shown here is derived from an EMBL/GenBank/DDBJ whole genome shotgun (WGS) entry which is preliminary data.</text>
</comment>
<reference evidence="2 3" key="1">
    <citation type="submission" date="2014-09" db="EMBL/GenBank/DDBJ databases">
        <title>Sporocytophaga myxococcoides PG-01 genome sequencing.</title>
        <authorList>
            <person name="Liu L."/>
            <person name="Gao P.J."/>
            <person name="Chen G.J."/>
            <person name="Wang L.S."/>
        </authorList>
    </citation>
    <scope>NUCLEOTIDE SEQUENCE [LARGE SCALE GENOMIC DNA]</scope>
    <source>
        <strain evidence="2 3">PG-01</strain>
    </source>
</reference>
<evidence type="ECO:0008006" key="4">
    <source>
        <dbReference type="Google" id="ProtNLM"/>
    </source>
</evidence>
<proteinExistence type="predicted"/>
<name>A0A098LG44_9BACT</name>
<dbReference type="STRING" id="153721.MYP_3169"/>
<feature type="transmembrane region" description="Helical" evidence="1">
    <location>
        <begin position="65"/>
        <end position="84"/>
    </location>
</feature>
<keyword evidence="1" id="KW-1133">Transmembrane helix</keyword>
<dbReference type="OrthoDB" id="671344at2"/>
<sequence length="148" mass="17569">MKTKELKEDLIYKNVQMWIDKTRNKKQRYAAFYKFSRVLTFLGSASITIIVGWKKPEDLETSSANLILFISAFIAFTTSIEGLFDLKDKAKSYDVLLFELRRLRDQMSYDYSKDVQLYEQKKDEYFSKYEGILNAQKMIIENSYESEE</sequence>
<dbReference type="eggNOG" id="ENOG5033JAE">
    <property type="taxonomic scope" value="Bacteria"/>
</dbReference>
<dbReference type="Proteomes" id="UP000030185">
    <property type="component" value="Unassembled WGS sequence"/>
</dbReference>
<feature type="transmembrane region" description="Helical" evidence="1">
    <location>
        <begin position="31"/>
        <end position="53"/>
    </location>
</feature>
<accession>A0A098LG44</accession>
<dbReference type="AlphaFoldDB" id="A0A098LG44"/>
<dbReference type="EMBL" id="BBLT01000006">
    <property type="protein sequence ID" value="GAL85940.1"/>
    <property type="molecule type" value="Genomic_DNA"/>
</dbReference>
<dbReference type="NCBIfam" id="NF033634">
    <property type="entry name" value="SLATT_1"/>
    <property type="match status" value="1"/>
</dbReference>
<protein>
    <recommendedName>
        <fullName evidence="4">SMODS and SLOG-associating 2TM effector domain-containing protein</fullName>
    </recommendedName>
</protein>
<keyword evidence="1" id="KW-0812">Transmembrane</keyword>
<evidence type="ECO:0000313" key="2">
    <source>
        <dbReference type="EMBL" id="GAL85940.1"/>
    </source>
</evidence>
<dbReference type="RefSeq" id="WP_045465019.1">
    <property type="nucleotide sequence ID" value="NZ_BBLT01000006.1"/>
</dbReference>
<keyword evidence="1" id="KW-0472">Membrane</keyword>
<organism evidence="2 3">
    <name type="scientific">Sporocytophaga myxococcoides</name>
    <dbReference type="NCBI Taxonomy" id="153721"/>
    <lineage>
        <taxon>Bacteria</taxon>
        <taxon>Pseudomonadati</taxon>
        <taxon>Bacteroidota</taxon>
        <taxon>Cytophagia</taxon>
        <taxon>Cytophagales</taxon>
        <taxon>Cytophagaceae</taxon>
        <taxon>Sporocytophaga</taxon>
    </lineage>
</organism>
<evidence type="ECO:0000313" key="3">
    <source>
        <dbReference type="Proteomes" id="UP000030185"/>
    </source>
</evidence>
<evidence type="ECO:0000256" key="1">
    <source>
        <dbReference type="SAM" id="Phobius"/>
    </source>
</evidence>
<gene>
    <name evidence="2" type="ORF">MYP_3169</name>
</gene>